<evidence type="ECO:0000313" key="3">
    <source>
        <dbReference type="Proteomes" id="UP001548590"/>
    </source>
</evidence>
<evidence type="ECO:0000313" key="2">
    <source>
        <dbReference type="EMBL" id="MET1492019.1"/>
    </source>
</evidence>
<protein>
    <recommendedName>
        <fullName evidence="4">Ig-like domain-containing protein</fullName>
    </recommendedName>
</protein>
<accession>A0ABV2CVQ8</accession>
<feature type="signal peptide" evidence="1">
    <location>
        <begin position="1"/>
        <end position="31"/>
    </location>
</feature>
<keyword evidence="1" id="KW-0732">Signal</keyword>
<organism evidence="2 3">
    <name type="scientific">Uliginosibacterium paludis</name>
    <dbReference type="NCBI Taxonomy" id="1615952"/>
    <lineage>
        <taxon>Bacteria</taxon>
        <taxon>Pseudomonadati</taxon>
        <taxon>Pseudomonadota</taxon>
        <taxon>Betaproteobacteria</taxon>
        <taxon>Rhodocyclales</taxon>
        <taxon>Zoogloeaceae</taxon>
        <taxon>Uliginosibacterium</taxon>
    </lineage>
</organism>
<keyword evidence="3" id="KW-1185">Reference proteome</keyword>
<evidence type="ECO:0008006" key="4">
    <source>
        <dbReference type="Google" id="ProtNLM"/>
    </source>
</evidence>
<proteinExistence type="predicted"/>
<dbReference type="EMBL" id="JBEWLZ010000019">
    <property type="protein sequence ID" value="MET1492019.1"/>
    <property type="molecule type" value="Genomic_DNA"/>
</dbReference>
<reference evidence="2 3" key="1">
    <citation type="submission" date="2024-07" db="EMBL/GenBank/DDBJ databases">
        <title>Uliginosibacterium paludis KCTC:42655.</title>
        <authorList>
            <person name="Kim M.K."/>
        </authorList>
    </citation>
    <scope>NUCLEOTIDE SEQUENCE [LARGE SCALE GENOMIC DNA]</scope>
    <source>
        <strain evidence="2 3">KCTC 42655</strain>
    </source>
</reference>
<dbReference type="Proteomes" id="UP001548590">
    <property type="component" value="Unassembled WGS sequence"/>
</dbReference>
<dbReference type="RefSeq" id="WP_345922986.1">
    <property type="nucleotide sequence ID" value="NZ_JBDIVF010000001.1"/>
</dbReference>
<name>A0ABV2CVQ8_9RHOO</name>
<comment type="caution">
    <text evidence="2">The sequence shown here is derived from an EMBL/GenBank/DDBJ whole genome shotgun (WGS) entry which is preliminary data.</text>
</comment>
<dbReference type="Gene3D" id="2.60.40.3010">
    <property type="match status" value="1"/>
</dbReference>
<evidence type="ECO:0000256" key="1">
    <source>
        <dbReference type="SAM" id="SignalP"/>
    </source>
</evidence>
<feature type="chain" id="PRO_5047340101" description="Ig-like domain-containing protein" evidence="1">
    <location>
        <begin position="32"/>
        <end position="135"/>
    </location>
</feature>
<dbReference type="PROSITE" id="PS51257">
    <property type="entry name" value="PROKAR_LIPOPROTEIN"/>
    <property type="match status" value="1"/>
</dbReference>
<sequence>MLFARQILKRLHFLLPSLAMLGLAACGGGLATEDEDSVSIDSIVQSSQTVNCTSAAYATASVSYSGDVSSSDLTYAWTQTGGTSVTLVGSSGATVYFTAPVSAGTVVLKLTLSANDVSTSSTVSFTIAGNSCVSS</sequence>
<gene>
    <name evidence="2" type="ORF">ABVT11_19420</name>
</gene>